<reference evidence="1" key="1">
    <citation type="journal article" date="2014" name="Front. Microbiol.">
        <title>High frequency of phylogenetically diverse reductive dehalogenase-homologous genes in deep subseafloor sedimentary metagenomes.</title>
        <authorList>
            <person name="Kawai M."/>
            <person name="Futagami T."/>
            <person name="Toyoda A."/>
            <person name="Takaki Y."/>
            <person name="Nishi S."/>
            <person name="Hori S."/>
            <person name="Arai W."/>
            <person name="Tsubouchi T."/>
            <person name="Morono Y."/>
            <person name="Uchiyama I."/>
            <person name="Ito T."/>
            <person name="Fujiyama A."/>
            <person name="Inagaki F."/>
            <person name="Takami H."/>
        </authorList>
    </citation>
    <scope>NUCLEOTIDE SEQUENCE</scope>
    <source>
        <strain evidence="1">Expedition CK06-06</strain>
    </source>
</reference>
<dbReference type="AlphaFoldDB" id="X1QZ10"/>
<comment type="caution">
    <text evidence="1">The sequence shown here is derived from an EMBL/GenBank/DDBJ whole genome shotgun (WGS) entry which is preliminary data.</text>
</comment>
<feature type="non-terminal residue" evidence="1">
    <location>
        <position position="129"/>
    </location>
</feature>
<accession>X1QZ10</accession>
<sequence>MNNPVGYLIKLKDGLYGERGMFYDYILAENGVWIEAEGPLLAARVPVVHGQIRGLEPLEPRVVLRHGPIPQRLFDLAISIMMSDVTKERYIGVSWNDGYHIYTPEQEGTGGGVEYAVGDSIVLDLHSHG</sequence>
<gene>
    <name evidence="1" type="ORF">S12H4_18032</name>
</gene>
<evidence type="ECO:0000313" key="1">
    <source>
        <dbReference type="EMBL" id="GAI73812.1"/>
    </source>
</evidence>
<protein>
    <submittedName>
        <fullName evidence="1">Uncharacterized protein</fullName>
    </submittedName>
</protein>
<name>X1QZ10_9ZZZZ</name>
<dbReference type="EMBL" id="BARW01008870">
    <property type="protein sequence ID" value="GAI73812.1"/>
    <property type="molecule type" value="Genomic_DNA"/>
</dbReference>
<organism evidence="1">
    <name type="scientific">marine sediment metagenome</name>
    <dbReference type="NCBI Taxonomy" id="412755"/>
    <lineage>
        <taxon>unclassified sequences</taxon>
        <taxon>metagenomes</taxon>
        <taxon>ecological metagenomes</taxon>
    </lineage>
</organism>
<proteinExistence type="predicted"/>